<dbReference type="PROSITE" id="PS52019">
    <property type="entry name" value="PKS_MFAS_DH"/>
    <property type="match status" value="1"/>
</dbReference>
<dbReference type="SUPFAM" id="SSF53474">
    <property type="entry name" value="alpha/beta-Hydrolases"/>
    <property type="match status" value="1"/>
</dbReference>
<dbReference type="Gene3D" id="3.10.129.110">
    <property type="entry name" value="Polyketide synthase dehydratase"/>
    <property type="match status" value="1"/>
</dbReference>
<dbReference type="Gene3D" id="3.40.366.10">
    <property type="entry name" value="Malonyl-Coenzyme A Acyl Carrier Protein, domain 2"/>
    <property type="match status" value="1"/>
</dbReference>
<dbReference type="InterPro" id="IPR014043">
    <property type="entry name" value="Acyl_transferase_dom"/>
</dbReference>
<dbReference type="Gene3D" id="1.10.1200.10">
    <property type="entry name" value="ACP-like"/>
    <property type="match status" value="3"/>
</dbReference>
<sequence length="2051" mass="213330">MTGTPPEAELRAWLARHVADLVDLPEDEVDVDQPLAELGLSSRDAVVLAGALGDLVDAPLPATALYEHPTIARLARHLAGAGVEHAGGGPVTGDDIAVVGVGCRLPGGVTGPEGLWTFLREGGDAVAPAPPDRWPGLPEGTPRFGGFLPDIKGFDAEFFGIAPHEAAHADPQQRLVLEVSWEALHHAGIAPDSLRGTRTGVFVGISSGEHGAAQAADLDRVEPWTATGGALSIAANRLSYLLDLRGPSLAVDTACSSSLVAVHHACRSLRAGESDTAVVAGVNLLLGPAVTVAFHRAGLLAADGRCKPFDAAADGIARAEGCAVAVLKRLADARRDGDRVLAVVRGSGVNSDGRSNGLMAPNPRAQADLLRRVYAEAGVDPTRVDYVEAHGTGTLLGDPIEAGALREVLGGGPGVLLLGSAKANFGHTESAAGLVGLVKAVLAIHHGEIPPSPHFRAPNPHIDFTGLRVVTGPTPWPRRSGRITAGVSSFGFGGTNAHVVLEEPPAPDPVSRPGGPAFLVVAGVSEQRVRRHAEQLADWLEGGRTDAGDLPDLHDVGATLAQRRGREPFAAVVSGADRGSVAAALRALPSGVRRVEARTGAVWVFSGYGSGWAGMGRRLLAAEPVFADAVDELDGLLAPYSVRELLEVPGEGLGAGQVALFGVQVALARLWASRGVRPAAVIGQSVGEVAAAVVAGALSLPDAALVMTTRARLLDVVDGAGGMAAVELAADEVDDPALSVAVHAAPRRCTVSGPADRLAALVGRVEAEGGAARLLPLRTSGHSPAVEPVLGELVDALRDVRGRPGDVPLYGTVLADPRHAPPFTADYWAAHMRRPVRFTQAVSAALADGRTAFLEVSPHPVALAAIAEHAPDLLLVGTLRRDADEVEEFHDNLAELHLHGLVRPRVVVDVPTAPWAHREHWAAPRPRGGGHPLLGQHVELPDGTHAWQADVGVAALPWLADHRVQGTPVLPGAAYVEMALAAGSRAAGGPVGLRDVEFEALLPLTGEVRLSTTLRGGRVEVHAKAEDGWVRHATATVVPGVEGGGPGGGGPESNGPGRNGLEPVALYDRLAEVGMEYGPAFRGVREARAGGGVADCLLRRPDGPDRALRLPPTLLDSCLHALAAAALDLAVDGPCLPVGIGAVRLHGDPRRADRCEAVVAGDATGLTGSVRLRDDAGTLLAEVLDVRVRPVAAALPALEARWERQDLPARGGPRTWLLLGCDPEVRAALVVAGHRVTGDPAEPADGVVFLPGRDGLEQDLVRLSALASGTRRLWVVTREAAVVLDGEPGAPEPAALRGAVRVLAFERPGLRASIVDVDDLAALPRELAADLDDDEVAWRGGDRYAARLARVDAGAPAEVVAGGAYVVTGGLGGLGRVVARWLLDRGAARVVLNGRREPAAGVLEGLGGDVVVVTGDVAEPGVAEDLVAAAVAGGLPLRGVVHAAGVLADAPADRVSPEDVRRVLRPKVDGALRLHEATTGHRLDWFVLFSSAAALLGSPGQLAYAAANAWLDGFARWRRAGGLPATSIGFGAWSRVGLARDTDNPLLRPISPAEGVAAVEALVRSGRAVTGVARFDPRAAVELFPQLARRPFLAGFLQPGDLVAAGGDRLTAIVERVLGAAPDPAAPLTSLGLDSLMAMRLRNAVEHELGARLPVPLLLRGASLQDLARHLDGEAGGDHAGGDHTGGDHAGRDHASGDPAGSAGRPGRRVEPRDPTERWLFGLCARVLGRRDFGVHDDFAALGGSAADLLALVRQRAPGADLGGARTVEAMAEHLRGRFEGADGPVRVLRAGGSLRPLHLFHPAGGPTGVYQPLVDLLPDRPCRGYERVDDVPDIPAKAKRYADLVLAAQPSGPYLLGGWSFGGCLAHEVACRLVGGGHEVELVVMIDTVRPLPAPDVPPAELVRHRFERYLAHVERVHGASVELPWEALSGLDDVAQVDAVLTALVAAGVGISPGALRHQRTSYLDARAAERFTPRRFPGRVVFYRATERETLTTVLDPRYLRRQEDDDLGWADACGSLEVVPVPGDHLSMVDPPHVAVLADHLRRVLGG</sequence>
<evidence type="ECO:0000256" key="3">
    <source>
        <dbReference type="ARBA" id="ARBA00022679"/>
    </source>
</evidence>
<evidence type="ECO:0000256" key="2">
    <source>
        <dbReference type="ARBA" id="ARBA00022553"/>
    </source>
</evidence>
<dbReference type="InterPro" id="IPR006162">
    <property type="entry name" value="Ppantetheine_attach_site"/>
</dbReference>
<dbReference type="InterPro" id="IPR014030">
    <property type="entry name" value="Ketoacyl_synth_N"/>
</dbReference>
<dbReference type="InterPro" id="IPR001227">
    <property type="entry name" value="Ac_transferase_dom_sf"/>
</dbReference>
<dbReference type="Pfam" id="PF00975">
    <property type="entry name" value="Thioesterase"/>
    <property type="match status" value="1"/>
</dbReference>
<dbReference type="SUPFAM" id="SSF53901">
    <property type="entry name" value="Thiolase-like"/>
    <property type="match status" value="1"/>
</dbReference>
<dbReference type="CDD" id="cd08955">
    <property type="entry name" value="KR_2_FAS_SDR_x"/>
    <property type="match status" value="1"/>
</dbReference>
<dbReference type="InterPro" id="IPR016036">
    <property type="entry name" value="Malonyl_transacylase_ACP-bd"/>
</dbReference>
<dbReference type="Pfam" id="PF16197">
    <property type="entry name" value="KAsynt_C_assoc"/>
    <property type="match status" value="1"/>
</dbReference>
<dbReference type="PROSITE" id="PS50075">
    <property type="entry name" value="CARRIER"/>
    <property type="match status" value="2"/>
</dbReference>
<dbReference type="InterPro" id="IPR020802">
    <property type="entry name" value="TesA-like"/>
</dbReference>
<dbReference type="InterPro" id="IPR049551">
    <property type="entry name" value="PKS_DH_C"/>
</dbReference>
<dbReference type="Pfam" id="PF14765">
    <property type="entry name" value="PS-DH"/>
    <property type="match status" value="1"/>
</dbReference>
<dbReference type="InterPro" id="IPR036291">
    <property type="entry name" value="NAD(P)-bd_dom_sf"/>
</dbReference>
<dbReference type="Pfam" id="PF00698">
    <property type="entry name" value="Acyl_transf_1"/>
    <property type="match status" value="1"/>
</dbReference>
<dbReference type="SUPFAM" id="SSF47336">
    <property type="entry name" value="ACP-like"/>
    <property type="match status" value="3"/>
</dbReference>
<dbReference type="PROSITE" id="PS00012">
    <property type="entry name" value="PHOSPHOPANTETHEINE"/>
    <property type="match status" value="1"/>
</dbReference>
<dbReference type="InterPro" id="IPR050091">
    <property type="entry name" value="PKS_NRPS_Biosynth_Enz"/>
</dbReference>
<evidence type="ECO:0000259" key="7">
    <source>
        <dbReference type="PROSITE" id="PS52004"/>
    </source>
</evidence>
<evidence type="ECO:0000259" key="6">
    <source>
        <dbReference type="PROSITE" id="PS50075"/>
    </source>
</evidence>
<dbReference type="Pfam" id="PF08659">
    <property type="entry name" value="KR"/>
    <property type="match status" value="1"/>
</dbReference>
<feature type="active site" description="Proton donor; for dehydratase activity" evidence="4">
    <location>
        <position position="1116"/>
    </location>
</feature>
<dbReference type="SMART" id="SM00826">
    <property type="entry name" value="PKS_DH"/>
    <property type="match status" value="1"/>
</dbReference>
<dbReference type="PROSITE" id="PS52004">
    <property type="entry name" value="KS3_2"/>
    <property type="match status" value="1"/>
</dbReference>
<feature type="compositionally biased region" description="Basic and acidic residues" evidence="5">
    <location>
        <begin position="1672"/>
        <end position="1696"/>
    </location>
</feature>
<dbReference type="InterPro" id="IPR014031">
    <property type="entry name" value="Ketoacyl_synth_C"/>
</dbReference>
<evidence type="ECO:0000256" key="5">
    <source>
        <dbReference type="SAM" id="MobiDB-lite"/>
    </source>
</evidence>
<dbReference type="InterPro" id="IPR029058">
    <property type="entry name" value="AB_hydrolase_fold"/>
</dbReference>
<dbReference type="PANTHER" id="PTHR43775">
    <property type="entry name" value="FATTY ACID SYNTHASE"/>
    <property type="match status" value="1"/>
</dbReference>
<dbReference type="Pfam" id="PF00550">
    <property type="entry name" value="PP-binding"/>
    <property type="match status" value="2"/>
</dbReference>
<protein>
    <submittedName>
        <fullName evidence="9">SDR family NAD(P)-dependent oxidoreductase</fullName>
    </submittedName>
</protein>
<keyword evidence="1" id="KW-0596">Phosphopantetheine</keyword>
<dbReference type="InterPro" id="IPR032821">
    <property type="entry name" value="PKS_assoc"/>
</dbReference>
<dbReference type="InterPro" id="IPR049552">
    <property type="entry name" value="PKS_DH_N"/>
</dbReference>
<gene>
    <name evidence="9" type="ORF">ACFPFM_26490</name>
</gene>
<accession>A0ABV9Y9G8</accession>
<evidence type="ECO:0000256" key="1">
    <source>
        <dbReference type="ARBA" id="ARBA00022450"/>
    </source>
</evidence>
<dbReference type="InterPro" id="IPR049900">
    <property type="entry name" value="PKS_mFAS_DH"/>
</dbReference>
<evidence type="ECO:0000313" key="10">
    <source>
        <dbReference type="Proteomes" id="UP001595833"/>
    </source>
</evidence>
<dbReference type="Gene3D" id="3.40.47.10">
    <property type="match status" value="1"/>
</dbReference>
<dbReference type="Gene3D" id="3.40.50.720">
    <property type="entry name" value="NAD(P)-binding Rossmann-like Domain"/>
    <property type="match status" value="1"/>
</dbReference>
<dbReference type="EMBL" id="JBHSJB010000027">
    <property type="protein sequence ID" value="MFC5057281.1"/>
    <property type="molecule type" value="Genomic_DNA"/>
</dbReference>
<dbReference type="InterPro" id="IPR013968">
    <property type="entry name" value="PKS_KR"/>
</dbReference>
<keyword evidence="3" id="KW-0808">Transferase</keyword>
<evidence type="ECO:0000256" key="4">
    <source>
        <dbReference type="PROSITE-ProRule" id="PRU01363"/>
    </source>
</evidence>
<dbReference type="CDD" id="cd00833">
    <property type="entry name" value="PKS"/>
    <property type="match status" value="1"/>
</dbReference>
<feature type="active site" description="Proton acceptor; for dehydratase activity" evidence="4">
    <location>
        <position position="962"/>
    </location>
</feature>
<keyword evidence="2" id="KW-0597">Phosphoprotein</keyword>
<dbReference type="Proteomes" id="UP001595833">
    <property type="component" value="Unassembled WGS sequence"/>
</dbReference>
<feature type="region of interest" description="Disordered" evidence="5">
    <location>
        <begin position="1039"/>
        <end position="1060"/>
    </location>
</feature>
<feature type="compositionally biased region" description="Gly residues" evidence="5">
    <location>
        <begin position="1041"/>
        <end position="1052"/>
    </location>
</feature>
<dbReference type="Pfam" id="PF21089">
    <property type="entry name" value="PKS_DH_N"/>
    <property type="match status" value="1"/>
</dbReference>
<dbReference type="InterPro" id="IPR018201">
    <property type="entry name" value="Ketoacyl_synth_AS"/>
</dbReference>
<feature type="domain" description="Carrier" evidence="6">
    <location>
        <begin position="1601"/>
        <end position="1675"/>
    </location>
</feature>
<reference evidence="10" key="1">
    <citation type="journal article" date="2019" name="Int. J. Syst. Evol. Microbiol.">
        <title>The Global Catalogue of Microorganisms (GCM) 10K type strain sequencing project: providing services to taxonomists for standard genome sequencing and annotation.</title>
        <authorList>
            <consortium name="The Broad Institute Genomics Platform"/>
            <consortium name="The Broad Institute Genome Sequencing Center for Infectious Disease"/>
            <person name="Wu L."/>
            <person name="Ma J."/>
        </authorList>
    </citation>
    <scope>NUCLEOTIDE SEQUENCE [LARGE SCALE GENOMIC DNA]</scope>
    <source>
        <strain evidence="10">KCTC 12848</strain>
    </source>
</reference>
<dbReference type="InterPro" id="IPR042104">
    <property type="entry name" value="PKS_dehydratase_sf"/>
</dbReference>
<dbReference type="Gene3D" id="3.30.70.250">
    <property type="entry name" value="Malonyl-CoA ACP transacylase, ACP-binding"/>
    <property type="match status" value="1"/>
</dbReference>
<dbReference type="InterPro" id="IPR016039">
    <property type="entry name" value="Thiolase-like"/>
</dbReference>
<dbReference type="InterPro" id="IPR036736">
    <property type="entry name" value="ACP-like_sf"/>
</dbReference>
<dbReference type="SMART" id="SM00823">
    <property type="entry name" value="PKS_PP"/>
    <property type="match status" value="2"/>
</dbReference>
<dbReference type="PANTHER" id="PTHR43775:SF37">
    <property type="entry name" value="SI:DKEY-61P9.11"/>
    <property type="match status" value="1"/>
</dbReference>
<dbReference type="InterPro" id="IPR020806">
    <property type="entry name" value="PKS_PP-bd"/>
</dbReference>
<dbReference type="SMART" id="SM01294">
    <property type="entry name" value="PKS_PP_betabranch"/>
    <property type="match status" value="1"/>
</dbReference>
<dbReference type="Gene3D" id="3.40.50.1820">
    <property type="entry name" value="alpha/beta hydrolase"/>
    <property type="match status" value="1"/>
</dbReference>
<dbReference type="SMART" id="SM00827">
    <property type="entry name" value="PKS_AT"/>
    <property type="match status" value="1"/>
</dbReference>
<dbReference type="Pfam" id="PF00109">
    <property type="entry name" value="ketoacyl-synt"/>
    <property type="match status" value="1"/>
</dbReference>
<dbReference type="SMART" id="SM00822">
    <property type="entry name" value="PKS_KR"/>
    <property type="match status" value="1"/>
</dbReference>
<dbReference type="InterPro" id="IPR009081">
    <property type="entry name" value="PP-bd_ACP"/>
</dbReference>
<feature type="region of interest" description="Disordered" evidence="5">
    <location>
        <begin position="1672"/>
        <end position="1713"/>
    </location>
</feature>
<dbReference type="SMART" id="SM00824">
    <property type="entry name" value="PKS_TE"/>
    <property type="match status" value="1"/>
</dbReference>
<evidence type="ECO:0000259" key="8">
    <source>
        <dbReference type="PROSITE" id="PS52019"/>
    </source>
</evidence>
<evidence type="ECO:0000313" key="9">
    <source>
        <dbReference type="EMBL" id="MFC5057281.1"/>
    </source>
</evidence>
<dbReference type="SMART" id="SM00825">
    <property type="entry name" value="PKS_KS"/>
    <property type="match status" value="1"/>
</dbReference>
<dbReference type="SUPFAM" id="SSF55048">
    <property type="entry name" value="Probable ACP-binding domain of malonyl-CoA ACP transacylase"/>
    <property type="match status" value="1"/>
</dbReference>
<feature type="region of interest" description="N-terminal hotdog fold" evidence="4">
    <location>
        <begin position="931"/>
        <end position="1044"/>
    </location>
</feature>
<dbReference type="InterPro" id="IPR020841">
    <property type="entry name" value="PKS_Beta-ketoAc_synthase_dom"/>
</dbReference>
<dbReference type="SUPFAM" id="SSF51735">
    <property type="entry name" value="NAD(P)-binding Rossmann-fold domains"/>
    <property type="match status" value="2"/>
</dbReference>
<dbReference type="InterPro" id="IPR001031">
    <property type="entry name" value="Thioesterase"/>
</dbReference>
<dbReference type="SUPFAM" id="SSF52151">
    <property type="entry name" value="FabD/lysophospholipase-like"/>
    <property type="match status" value="1"/>
</dbReference>
<dbReference type="InterPro" id="IPR057326">
    <property type="entry name" value="KR_dom"/>
</dbReference>
<feature type="domain" description="Ketosynthase family 3 (KS3)" evidence="7">
    <location>
        <begin position="93"/>
        <end position="503"/>
    </location>
</feature>
<dbReference type="Pfam" id="PF02801">
    <property type="entry name" value="Ketoacyl-synt_C"/>
    <property type="match status" value="1"/>
</dbReference>
<name>A0ABV9Y9G8_9PSEU</name>
<dbReference type="InterPro" id="IPR020807">
    <property type="entry name" value="PKS_DH"/>
</dbReference>
<organism evidence="9 10">
    <name type="scientific">Saccharothrix xinjiangensis</name>
    <dbReference type="NCBI Taxonomy" id="204798"/>
    <lineage>
        <taxon>Bacteria</taxon>
        <taxon>Bacillati</taxon>
        <taxon>Actinomycetota</taxon>
        <taxon>Actinomycetes</taxon>
        <taxon>Pseudonocardiales</taxon>
        <taxon>Pseudonocardiaceae</taxon>
        <taxon>Saccharothrix</taxon>
    </lineage>
</organism>
<comment type="caution">
    <text evidence="9">The sequence shown here is derived from an EMBL/GenBank/DDBJ whole genome shotgun (WGS) entry which is preliminary data.</text>
</comment>
<dbReference type="InterPro" id="IPR016035">
    <property type="entry name" value="Acyl_Trfase/lysoPLipase"/>
</dbReference>
<feature type="domain" description="PKS/mFAS DH" evidence="8">
    <location>
        <begin position="931"/>
        <end position="1197"/>
    </location>
</feature>
<dbReference type="RefSeq" id="WP_344037186.1">
    <property type="nucleotide sequence ID" value="NZ_BAAAKE010000006.1"/>
</dbReference>
<proteinExistence type="predicted"/>
<keyword evidence="10" id="KW-1185">Reference proteome</keyword>
<dbReference type="PROSITE" id="PS00606">
    <property type="entry name" value="KS3_1"/>
    <property type="match status" value="1"/>
</dbReference>
<feature type="region of interest" description="C-terminal hotdog fold" evidence="4">
    <location>
        <begin position="1058"/>
        <end position="1197"/>
    </location>
</feature>
<feature type="domain" description="Carrier" evidence="6">
    <location>
        <begin position="5"/>
        <end position="82"/>
    </location>
</feature>